<dbReference type="EMBL" id="DXDX01000124">
    <property type="protein sequence ID" value="HIY21588.1"/>
    <property type="molecule type" value="Genomic_DNA"/>
</dbReference>
<dbReference type="InterPro" id="IPR039532">
    <property type="entry name" value="TetR_C_Firmicutes"/>
</dbReference>
<name>A0A9D2BZ92_9FIRM</name>
<dbReference type="AlphaFoldDB" id="A0A9D2BZ92"/>
<reference evidence="4" key="2">
    <citation type="submission" date="2021-04" db="EMBL/GenBank/DDBJ databases">
        <authorList>
            <person name="Gilroy R."/>
        </authorList>
    </citation>
    <scope>NUCLEOTIDE SEQUENCE</scope>
    <source>
        <strain evidence="4">ChiBcec16_6824</strain>
    </source>
</reference>
<evidence type="ECO:0000313" key="5">
    <source>
        <dbReference type="Proteomes" id="UP000823868"/>
    </source>
</evidence>
<evidence type="ECO:0000256" key="1">
    <source>
        <dbReference type="ARBA" id="ARBA00023125"/>
    </source>
</evidence>
<proteinExistence type="predicted"/>
<dbReference type="Pfam" id="PF14278">
    <property type="entry name" value="TetR_C_8"/>
    <property type="match status" value="1"/>
</dbReference>
<dbReference type="Proteomes" id="UP000823868">
    <property type="component" value="Unassembled WGS sequence"/>
</dbReference>
<evidence type="ECO:0000313" key="4">
    <source>
        <dbReference type="EMBL" id="HIY21588.1"/>
    </source>
</evidence>
<evidence type="ECO:0000256" key="2">
    <source>
        <dbReference type="PROSITE-ProRule" id="PRU00335"/>
    </source>
</evidence>
<protein>
    <submittedName>
        <fullName evidence="4">TetR/AcrR family transcriptional regulator</fullName>
    </submittedName>
</protein>
<gene>
    <name evidence="4" type="ORF">H9841_06790</name>
</gene>
<dbReference type="InterPro" id="IPR009057">
    <property type="entry name" value="Homeodomain-like_sf"/>
</dbReference>
<dbReference type="PANTHER" id="PTHR43479">
    <property type="entry name" value="ACREF/ENVCD OPERON REPRESSOR-RELATED"/>
    <property type="match status" value="1"/>
</dbReference>
<feature type="DNA-binding region" description="H-T-H motif" evidence="2">
    <location>
        <begin position="32"/>
        <end position="51"/>
    </location>
</feature>
<comment type="caution">
    <text evidence="4">The sequence shown here is derived from an EMBL/GenBank/DDBJ whole genome shotgun (WGS) entry which is preliminary data.</text>
</comment>
<accession>A0A9D2BZ92</accession>
<reference evidence="4" key="1">
    <citation type="journal article" date="2021" name="PeerJ">
        <title>Extensive microbial diversity within the chicken gut microbiome revealed by metagenomics and culture.</title>
        <authorList>
            <person name="Gilroy R."/>
            <person name="Ravi A."/>
            <person name="Getino M."/>
            <person name="Pursley I."/>
            <person name="Horton D.L."/>
            <person name="Alikhan N.F."/>
            <person name="Baker D."/>
            <person name="Gharbi K."/>
            <person name="Hall N."/>
            <person name="Watson M."/>
            <person name="Adriaenssens E.M."/>
            <person name="Foster-Nyarko E."/>
            <person name="Jarju S."/>
            <person name="Secka A."/>
            <person name="Antonio M."/>
            <person name="Oren A."/>
            <person name="Chaudhuri R.R."/>
            <person name="La Ragione R."/>
            <person name="Hildebrand F."/>
            <person name="Pallen M.J."/>
        </authorList>
    </citation>
    <scope>NUCLEOTIDE SEQUENCE</scope>
    <source>
        <strain evidence="4">ChiBcec16_6824</strain>
    </source>
</reference>
<dbReference type="InterPro" id="IPR050624">
    <property type="entry name" value="HTH-type_Tx_Regulator"/>
</dbReference>
<feature type="domain" description="HTH tetR-type" evidence="3">
    <location>
        <begin position="9"/>
        <end position="69"/>
    </location>
</feature>
<dbReference type="PROSITE" id="PS50977">
    <property type="entry name" value="HTH_TETR_2"/>
    <property type="match status" value="1"/>
</dbReference>
<dbReference type="SUPFAM" id="SSF46689">
    <property type="entry name" value="Homeodomain-like"/>
    <property type="match status" value="1"/>
</dbReference>
<dbReference type="PANTHER" id="PTHR43479:SF11">
    <property type="entry name" value="ACREF_ENVCD OPERON REPRESSOR-RELATED"/>
    <property type="match status" value="1"/>
</dbReference>
<keyword evidence="1 2" id="KW-0238">DNA-binding</keyword>
<organism evidence="4 5">
    <name type="scientific">Candidatus Flavonifractor merdigallinarum</name>
    <dbReference type="NCBI Taxonomy" id="2838589"/>
    <lineage>
        <taxon>Bacteria</taxon>
        <taxon>Bacillati</taxon>
        <taxon>Bacillota</taxon>
        <taxon>Clostridia</taxon>
        <taxon>Eubacteriales</taxon>
        <taxon>Oscillospiraceae</taxon>
        <taxon>Flavonifractor</taxon>
    </lineage>
</organism>
<dbReference type="Gene3D" id="1.10.357.10">
    <property type="entry name" value="Tetracycline Repressor, domain 2"/>
    <property type="match status" value="1"/>
</dbReference>
<dbReference type="InterPro" id="IPR001647">
    <property type="entry name" value="HTH_TetR"/>
</dbReference>
<dbReference type="GO" id="GO:0003677">
    <property type="term" value="F:DNA binding"/>
    <property type="evidence" value="ECO:0007669"/>
    <property type="project" value="UniProtKB-UniRule"/>
</dbReference>
<dbReference type="Pfam" id="PF00440">
    <property type="entry name" value="TetR_N"/>
    <property type="match status" value="1"/>
</dbReference>
<sequence>MNKSESKYFNTALRMDEALLALLEEKDLEYITVKEICHQAGVNRSTFYLHYETIADLVNETLERINQRFLSYFPRQEEEILGNLGSREREALVLVTREYLLPYLRFIQDNKKVYRAAFRNPGSMQAHARYGELKQHILGPILERFEIPLAHRPYYIAYYVEGIAAIIKEWLRQDCGDAVEMIADIIEFCVLPKNGSSAK</sequence>
<evidence type="ECO:0000259" key="3">
    <source>
        <dbReference type="PROSITE" id="PS50977"/>
    </source>
</evidence>